<name>A0ABR3FCM1_9AGAR</name>
<protein>
    <submittedName>
        <fullName evidence="1">Uncharacterized protein</fullName>
    </submittedName>
</protein>
<keyword evidence="2" id="KW-1185">Reference proteome</keyword>
<organism evidence="1 2">
    <name type="scientific">Marasmius crinis-equi</name>
    <dbReference type="NCBI Taxonomy" id="585013"/>
    <lineage>
        <taxon>Eukaryota</taxon>
        <taxon>Fungi</taxon>
        <taxon>Dikarya</taxon>
        <taxon>Basidiomycota</taxon>
        <taxon>Agaricomycotina</taxon>
        <taxon>Agaricomycetes</taxon>
        <taxon>Agaricomycetidae</taxon>
        <taxon>Agaricales</taxon>
        <taxon>Marasmiineae</taxon>
        <taxon>Marasmiaceae</taxon>
        <taxon>Marasmius</taxon>
    </lineage>
</organism>
<dbReference type="Proteomes" id="UP001465976">
    <property type="component" value="Unassembled WGS sequence"/>
</dbReference>
<dbReference type="EMBL" id="JBAHYK010000563">
    <property type="protein sequence ID" value="KAL0572950.1"/>
    <property type="molecule type" value="Genomic_DNA"/>
</dbReference>
<accession>A0ABR3FCM1</accession>
<evidence type="ECO:0000313" key="2">
    <source>
        <dbReference type="Proteomes" id="UP001465976"/>
    </source>
</evidence>
<proteinExistence type="predicted"/>
<sequence length="423" mass="48228">LDPATWGAEIDENPPYTMRYDLAVQQIDLESLEFLSNPVVDPNTPEFTEKIQTYPPPFGNQYTYQREQTEPFVDASLFDVDGVCYVAHASRTTVHIADVVRCKTTTFHLGRDGNFANYDHRIRTIRVLPQQNRVLVFRTIVLVGVLASETHDVHMIEVFDIPEVDNDTYERANNTQRIRTAHAVDRVYIEGKHVVSVHISDYPTISKSLDLPPLYEHKDNTPLTPVSIYVRTTKPWGIVHYELFPVRNPDTNEWSYVLDSVIPQTVHISDPIDTRVIPGTTRSLVYTVPGDDRSDHPKLLSLRRYFNPRYAPDDYKSFVVKDHLAVPVLDKDRYPKPTLLYSSFDSCDPTYNGINEKGVSAIAWDEGTGRVCIAARGDMEIVIMDLGRVINASDPRFEEWRKAVTLLREAQGTPPREGRSDVL</sequence>
<feature type="non-terminal residue" evidence="1">
    <location>
        <position position="1"/>
    </location>
</feature>
<reference evidence="1 2" key="1">
    <citation type="submission" date="2024-02" db="EMBL/GenBank/DDBJ databases">
        <title>A draft genome for the cacao thread blight pathogen Marasmius crinis-equi.</title>
        <authorList>
            <person name="Cohen S.P."/>
            <person name="Baruah I.K."/>
            <person name="Amoako-Attah I."/>
            <person name="Bukari Y."/>
            <person name="Meinhardt L.W."/>
            <person name="Bailey B.A."/>
        </authorList>
    </citation>
    <scope>NUCLEOTIDE SEQUENCE [LARGE SCALE GENOMIC DNA]</scope>
    <source>
        <strain evidence="1 2">GH-76</strain>
    </source>
</reference>
<evidence type="ECO:0000313" key="1">
    <source>
        <dbReference type="EMBL" id="KAL0572950.1"/>
    </source>
</evidence>
<comment type="caution">
    <text evidence="1">The sequence shown here is derived from an EMBL/GenBank/DDBJ whole genome shotgun (WGS) entry which is preliminary data.</text>
</comment>
<gene>
    <name evidence="1" type="ORF">V5O48_009022</name>
</gene>